<accession>A0ABR3EQI2</accession>
<protein>
    <submittedName>
        <fullName evidence="2">Uncharacterized protein</fullName>
    </submittedName>
</protein>
<feature type="transmembrane region" description="Helical" evidence="1">
    <location>
        <begin position="103"/>
        <end position="122"/>
    </location>
</feature>
<proteinExistence type="predicted"/>
<keyword evidence="1" id="KW-0472">Membrane</keyword>
<gene>
    <name evidence="2" type="ORF">V5O48_016901</name>
</gene>
<keyword evidence="3" id="KW-1185">Reference proteome</keyword>
<keyword evidence="1" id="KW-0812">Transmembrane</keyword>
<dbReference type="EMBL" id="JBAHYK010002408">
    <property type="protein sequence ID" value="KAL0565129.1"/>
    <property type="molecule type" value="Genomic_DNA"/>
</dbReference>
<evidence type="ECO:0000313" key="3">
    <source>
        <dbReference type="Proteomes" id="UP001465976"/>
    </source>
</evidence>
<organism evidence="2 3">
    <name type="scientific">Marasmius crinis-equi</name>
    <dbReference type="NCBI Taxonomy" id="585013"/>
    <lineage>
        <taxon>Eukaryota</taxon>
        <taxon>Fungi</taxon>
        <taxon>Dikarya</taxon>
        <taxon>Basidiomycota</taxon>
        <taxon>Agaricomycotina</taxon>
        <taxon>Agaricomycetes</taxon>
        <taxon>Agaricomycetidae</taxon>
        <taxon>Agaricales</taxon>
        <taxon>Marasmiineae</taxon>
        <taxon>Marasmiaceae</taxon>
        <taxon>Marasmius</taxon>
    </lineage>
</organism>
<reference evidence="2 3" key="1">
    <citation type="submission" date="2024-02" db="EMBL/GenBank/DDBJ databases">
        <title>A draft genome for the cacao thread blight pathogen Marasmius crinis-equi.</title>
        <authorList>
            <person name="Cohen S.P."/>
            <person name="Baruah I.K."/>
            <person name="Amoako-Attah I."/>
            <person name="Bukari Y."/>
            <person name="Meinhardt L.W."/>
            <person name="Bailey B.A."/>
        </authorList>
    </citation>
    <scope>NUCLEOTIDE SEQUENCE [LARGE SCALE GENOMIC DNA]</scope>
    <source>
        <strain evidence="2 3">GH-76</strain>
    </source>
</reference>
<sequence>MSARGEQILINGDIITLPTPVLAEGTLVQSSGGFWLSQEVTAAGYEILTSGSTTVFSTLGSDEKYVCVQQSRQATLSYMGTASDVVITDVGELKKDNHAAGSIVVWQVMMVFCAMLVGGILVL</sequence>
<comment type="caution">
    <text evidence="2">The sequence shown here is derived from an EMBL/GenBank/DDBJ whole genome shotgun (WGS) entry which is preliminary data.</text>
</comment>
<evidence type="ECO:0000313" key="2">
    <source>
        <dbReference type="EMBL" id="KAL0565129.1"/>
    </source>
</evidence>
<keyword evidence="1" id="KW-1133">Transmembrane helix</keyword>
<evidence type="ECO:0000256" key="1">
    <source>
        <dbReference type="SAM" id="Phobius"/>
    </source>
</evidence>
<dbReference type="Proteomes" id="UP001465976">
    <property type="component" value="Unassembled WGS sequence"/>
</dbReference>
<name>A0ABR3EQI2_9AGAR</name>